<evidence type="ECO:0000313" key="2">
    <source>
        <dbReference type="EMBL" id="MBX64541.1"/>
    </source>
</evidence>
<evidence type="ECO:0000256" key="1">
    <source>
        <dbReference type="SAM" id="Phobius"/>
    </source>
</evidence>
<protein>
    <submittedName>
        <fullName evidence="2">Uncharacterized protein</fullName>
    </submittedName>
</protein>
<reference evidence="2" key="1">
    <citation type="submission" date="2018-02" db="EMBL/GenBank/DDBJ databases">
        <title>Rhizophora mucronata_Transcriptome.</title>
        <authorList>
            <person name="Meera S.P."/>
            <person name="Sreeshan A."/>
            <person name="Augustine A."/>
        </authorList>
    </citation>
    <scope>NUCLEOTIDE SEQUENCE</scope>
    <source>
        <tissue evidence="2">Leaf</tissue>
    </source>
</reference>
<feature type="transmembrane region" description="Helical" evidence="1">
    <location>
        <begin position="15"/>
        <end position="34"/>
    </location>
</feature>
<organism evidence="2">
    <name type="scientific">Rhizophora mucronata</name>
    <name type="common">Asiatic mangrove</name>
    <dbReference type="NCBI Taxonomy" id="61149"/>
    <lineage>
        <taxon>Eukaryota</taxon>
        <taxon>Viridiplantae</taxon>
        <taxon>Streptophyta</taxon>
        <taxon>Embryophyta</taxon>
        <taxon>Tracheophyta</taxon>
        <taxon>Spermatophyta</taxon>
        <taxon>Magnoliopsida</taxon>
        <taxon>eudicotyledons</taxon>
        <taxon>Gunneridae</taxon>
        <taxon>Pentapetalae</taxon>
        <taxon>rosids</taxon>
        <taxon>fabids</taxon>
        <taxon>Malpighiales</taxon>
        <taxon>Rhizophoraceae</taxon>
        <taxon>Rhizophora</taxon>
    </lineage>
</organism>
<keyword evidence="1" id="KW-0472">Membrane</keyword>
<sequence length="37" mass="4114">MNSIGHSYCTMETVLLLNVYPALLLLEILSIILIDPP</sequence>
<keyword evidence="1" id="KW-1133">Transmembrane helix</keyword>
<accession>A0A2P2QC21</accession>
<keyword evidence="1" id="KW-0812">Transmembrane</keyword>
<proteinExistence type="predicted"/>
<name>A0A2P2QC21_RHIMU</name>
<dbReference type="EMBL" id="GGEC01084057">
    <property type="protein sequence ID" value="MBX64541.1"/>
    <property type="molecule type" value="Transcribed_RNA"/>
</dbReference>
<dbReference type="AlphaFoldDB" id="A0A2P2QC21"/>